<organism evidence="2 3">
    <name type="scientific">Nostoc cycadae WK-1</name>
    <dbReference type="NCBI Taxonomy" id="1861711"/>
    <lineage>
        <taxon>Bacteria</taxon>
        <taxon>Bacillati</taxon>
        <taxon>Cyanobacteriota</taxon>
        <taxon>Cyanophyceae</taxon>
        <taxon>Nostocales</taxon>
        <taxon>Nostocaceae</taxon>
        <taxon>Nostoc</taxon>
    </lineage>
</organism>
<keyword evidence="1" id="KW-0472">Membrane</keyword>
<comment type="caution">
    <text evidence="2">The sequence shown here is derived from an EMBL/GenBank/DDBJ whole genome shotgun (WGS) entry which is preliminary data.</text>
</comment>
<reference evidence="3" key="1">
    <citation type="journal article" date="2018" name="Genome Announc.">
        <title>Draft Genome Sequence of the Nitrogen-Fixing and Hormogonia-Inducing Cyanobacterium Nostoc cycadae Strain WK-1, Isolated from the Coralloid Roots of Cycas revoluta.</title>
        <authorList>
            <person name="Kanesaki Y."/>
            <person name="Hirose M."/>
            <person name="Hirose Y."/>
            <person name="Fujisawa T."/>
            <person name="Nakamura Y."/>
            <person name="Watanabe S."/>
            <person name="Matsunaga S."/>
            <person name="Uchida H."/>
            <person name="Murakami A."/>
        </authorList>
    </citation>
    <scope>NUCLEOTIDE SEQUENCE [LARGE SCALE GENOMIC DNA]</scope>
    <source>
        <strain evidence="3">WK-1</strain>
    </source>
</reference>
<proteinExistence type="predicted"/>
<dbReference type="NCBIfam" id="NF033634">
    <property type="entry name" value="SLATT_1"/>
    <property type="match status" value="1"/>
</dbReference>
<evidence type="ECO:0008006" key="4">
    <source>
        <dbReference type="Google" id="ProtNLM"/>
    </source>
</evidence>
<dbReference type="Proteomes" id="UP000236527">
    <property type="component" value="Unassembled WGS sequence"/>
</dbReference>
<evidence type="ECO:0000256" key="1">
    <source>
        <dbReference type="SAM" id="Phobius"/>
    </source>
</evidence>
<sequence length="237" mass="27251">MQDQSQKFNVQVSYSIQNSDEQLGNKISDLATEHDATVNEIVSDSQGHQLVINLTFSNYKTLISFIDKCTKEPELKVNCVEKDDETSKKINFIKQKIDKRIGSFRERRNENRSNAIRIKLISLSVASLTTVLLGLNGLNNTDKIVLQNVAFTLSAVTTLLTAWDTFFNYRGLWVKYTTTLNELYELKDNLEYLSTGEITNISKEDLDKLYQRYQSILNETNATWTELRKEQKSTNNN</sequence>
<feature type="transmembrane region" description="Helical" evidence="1">
    <location>
        <begin position="118"/>
        <end position="138"/>
    </location>
</feature>
<evidence type="ECO:0000313" key="3">
    <source>
        <dbReference type="Proteomes" id="UP000236527"/>
    </source>
</evidence>
<feature type="transmembrane region" description="Helical" evidence="1">
    <location>
        <begin position="144"/>
        <end position="163"/>
    </location>
</feature>
<dbReference type="RefSeq" id="WP_103127023.1">
    <property type="nucleotide sequence ID" value="NZ_DF978460.1"/>
</dbReference>
<keyword evidence="1" id="KW-1133">Transmembrane helix</keyword>
<keyword evidence="3" id="KW-1185">Reference proteome</keyword>
<name>A0A2H6LR66_9NOSO</name>
<dbReference type="Pfam" id="PF14015">
    <property type="entry name" value="DUF4231"/>
    <property type="match status" value="1"/>
</dbReference>
<dbReference type="EMBL" id="BDGE01000120">
    <property type="protein sequence ID" value="GBE95709.1"/>
    <property type="molecule type" value="Genomic_DNA"/>
</dbReference>
<evidence type="ECO:0000313" key="2">
    <source>
        <dbReference type="EMBL" id="GBE95709.1"/>
    </source>
</evidence>
<accession>A0A2H6LR66</accession>
<dbReference type="AlphaFoldDB" id="A0A2H6LR66"/>
<keyword evidence="1" id="KW-0812">Transmembrane</keyword>
<protein>
    <recommendedName>
        <fullName evidence="4">SMODS and SLOG-associating 2TM effector domain-containing protein</fullName>
    </recommendedName>
</protein>
<dbReference type="InterPro" id="IPR025325">
    <property type="entry name" value="DUF4231"/>
</dbReference>
<gene>
    <name evidence="2" type="ORF">NCWK1_5497</name>
</gene>